<feature type="signal peptide" evidence="2">
    <location>
        <begin position="1"/>
        <end position="21"/>
    </location>
</feature>
<dbReference type="AlphaFoldDB" id="A0A074KVY5"/>
<dbReference type="GO" id="GO:0046872">
    <property type="term" value="F:metal ion binding"/>
    <property type="evidence" value="ECO:0007669"/>
    <property type="project" value="InterPro"/>
</dbReference>
<dbReference type="RefSeq" id="WP_035076940.1">
    <property type="nucleotide sequence ID" value="NZ_JMIH01000024.1"/>
</dbReference>
<keyword evidence="4" id="KW-1185">Reference proteome</keyword>
<dbReference type="InterPro" id="IPR036423">
    <property type="entry name" value="SOD-like_Cu/Zn_dom_sf"/>
</dbReference>
<dbReference type="STRING" id="1048983.EL17_16915"/>
<name>A0A074KVY5_9BACT</name>
<dbReference type="OrthoDB" id="1451403at2"/>
<evidence type="ECO:0000313" key="4">
    <source>
        <dbReference type="Proteomes" id="UP000027821"/>
    </source>
</evidence>
<comment type="similarity">
    <text evidence="1">Belongs to the Cu-Zn superoxide dismutase family.</text>
</comment>
<dbReference type="eggNOG" id="COG2032">
    <property type="taxonomic scope" value="Bacteria"/>
</dbReference>
<dbReference type="Proteomes" id="UP000027821">
    <property type="component" value="Unassembled WGS sequence"/>
</dbReference>
<dbReference type="GO" id="GO:0006801">
    <property type="term" value="P:superoxide metabolic process"/>
    <property type="evidence" value="ECO:0007669"/>
    <property type="project" value="InterPro"/>
</dbReference>
<evidence type="ECO:0000256" key="2">
    <source>
        <dbReference type="SAM" id="SignalP"/>
    </source>
</evidence>
<evidence type="ECO:0000313" key="3">
    <source>
        <dbReference type="EMBL" id="KEO72425.1"/>
    </source>
</evidence>
<dbReference type="SUPFAM" id="SSF49329">
    <property type="entry name" value="Cu,Zn superoxide dismutase-like"/>
    <property type="match status" value="1"/>
</dbReference>
<gene>
    <name evidence="3" type="ORF">EL17_16915</name>
</gene>
<proteinExistence type="inferred from homology"/>
<evidence type="ECO:0000256" key="1">
    <source>
        <dbReference type="ARBA" id="ARBA00010457"/>
    </source>
</evidence>
<dbReference type="EMBL" id="JMIH01000024">
    <property type="protein sequence ID" value="KEO72425.1"/>
    <property type="molecule type" value="Genomic_DNA"/>
</dbReference>
<keyword evidence="2" id="KW-0732">Signal</keyword>
<feature type="chain" id="PRO_5001695457" description="CHRD domain-containing protein" evidence="2">
    <location>
        <begin position="22"/>
        <end position="156"/>
    </location>
</feature>
<sequence length="156" mass="17067">MNNIKYIFFLAVLFLTFSSCETDDDPIPEQFETTFPIEQIENSGVFGEITFLKTDENSTLITVRLNGTQDGNVYPVRIHSTSPEQDGPVVRELNAINGATGISETIVTDLADGTSTTYEDWVGFDGYVLILESEENLDVQIAIGLLGDNIPNIPGG</sequence>
<dbReference type="PROSITE" id="PS51257">
    <property type="entry name" value="PROKAR_LIPOPROTEIN"/>
    <property type="match status" value="1"/>
</dbReference>
<accession>A0A074KVY5</accession>
<evidence type="ECO:0008006" key="5">
    <source>
        <dbReference type="Google" id="ProtNLM"/>
    </source>
</evidence>
<comment type="caution">
    <text evidence="3">The sequence shown here is derived from an EMBL/GenBank/DDBJ whole genome shotgun (WGS) entry which is preliminary data.</text>
</comment>
<organism evidence="3 4">
    <name type="scientific">Anditalea andensis</name>
    <dbReference type="NCBI Taxonomy" id="1048983"/>
    <lineage>
        <taxon>Bacteria</taxon>
        <taxon>Pseudomonadati</taxon>
        <taxon>Bacteroidota</taxon>
        <taxon>Cytophagia</taxon>
        <taxon>Cytophagales</taxon>
        <taxon>Cytophagaceae</taxon>
        <taxon>Anditalea</taxon>
    </lineage>
</organism>
<protein>
    <recommendedName>
        <fullName evidence="5">CHRD domain-containing protein</fullName>
    </recommendedName>
</protein>
<reference evidence="3 4" key="1">
    <citation type="submission" date="2014-04" db="EMBL/GenBank/DDBJ databases">
        <title>Characterization and application of a salt tolerant electro-active bacterium.</title>
        <authorList>
            <person name="Yang L."/>
            <person name="Wei S."/>
            <person name="Tay Q.X.M."/>
        </authorList>
    </citation>
    <scope>NUCLEOTIDE SEQUENCE [LARGE SCALE GENOMIC DNA]</scope>
    <source>
        <strain evidence="3 4">LY1</strain>
    </source>
</reference>